<gene>
    <name evidence="2" type="ORF">PMIN01_02675</name>
</gene>
<reference evidence="2" key="1">
    <citation type="journal article" date="2020" name="Mol. Plant Microbe Interact.">
        <title>Genome Sequence of the Biocontrol Agent Coniothyrium minitans strain Conio (IMI 134523).</title>
        <authorList>
            <person name="Patel D."/>
            <person name="Shittu T.A."/>
            <person name="Baroncelli R."/>
            <person name="Muthumeenakshi S."/>
            <person name="Osborne T.H."/>
            <person name="Janganan T.K."/>
            <person name="Sreenivasaprasad S."/>
        </authorList>
    </citation>
    <scope>NUCLEOTIDE SEQUENCE</scope>
    <source>
        <strain evidence="2">Conio</strain>
    </source>
</reference>
<comment type="caution">
    <text evidence="2">The sequence shown here is derived from an EMBL/GenBank/DDBJ whole genome shotgun (WGS) entry which is preliminary data.</text>
</comment>
<dbReference type="AlphaFoldDB" id="A0A9P6GRY0"/>
<organism evidence="2 3">
    <name type="scientific">Paraphaeosphaeria minitans</name>
    <dbReference type="NCBI Taxonomy" id="565426"/>
    <lineage>
        <taxon>Eukaryota</taxon>
        <taxon>Fungi</taxon>
        <taxon>Dikarya</taxon>
        <taxon>Ascomycota</taxon>
        <taxon>Pezizomycotina</taxon>
        <taxon>Dothideomycetes</taxon>
        <taxon>Pleosporomycetidae</taxon>
        <taxon>Pleosporales</taxon>
        <taxon>Massarineae</taxon>
        <taxon>Didymosphaeriaceae</taxon>
        <taxon>Paraphaeosphaeria</taxon>
    </lineage>
</organism>
<dbReference type="OrthoDB" id="425936at2759"/>
<dbReference type="PANTHER" id="PTHR37957:SF1">
    <property type="entry name" value="PHYTASE-LIKE DOMAIN-CONTAINING PROTEIN"/>
    <property type="match status" value="1"/>
</dbReference>
<keyword evidence="1" id="KW-0732">Signal</keyword>
<evidence type="ECO:0000313" key="3">
    <source>
        <dbReference type="Proteomes" id="UP000756921"/>
    </source>
</evidence>
<dbReference type="PANTHER" id="PTHR37957">
    <property type="entry name" value="BLR7070 PROTEIN"/>
    <property type="match status" value="1"/>
</dbReference>
<feature type="signal peptide" evidence="1">
    <location>
        <begin position="1"/>
        <end position="20"/>
    </location>
</feature>
<proteinExistence type="predicted"/>
<feature type="chain" id="PRO_5040284107" description="Phytase-like domain-containing protein" evidence="1">
    <location>
        <begin position="21"/>
        <end position="178"/>
    </location>
</feature>
<evidence type="ECO:0008006" key="4">
    <source>
        <dbReference type="Google" id="ProtNLM"/>
    </source>
</evidence>
<keyword evidence="3" id="KW-1185">Reference proteome</keyword>
<accession>A0A9P6GRY0</accession>
<name>A0A9P6GRY0_9PLEO</name>
<evidence type="ECO:0000313" key="2">
    <source>
        <dbReference type="EMBL" id="KAF9740040.1"/>
    </source>
</evidence>
<dbReference type="EMBL" id="WJXW01000002">
    <property type="protein sequence ID" value="KAF9740040.1"/>
    <property type="molecule type" value="Genomic_DNA"/>
</dbReference>
<sequence>MICSFPLGLFAAFQFGSVAASPASYATPQVNKTNCNGKKFIYQELAGWGVLPSDARDRFGDTIGGIGSAIALDKKSWNVSFDIVTATKDKPASPNFQLKYLETLLLTGPDGVPTTGLDADPTGLASYPGFPDLPLATYTGDGFGGAGLGGKRIAIDSEGLVLGDDGSFWISDEYGICL</sequence>
<protein>
    <recommendedName>
        <fullName evidence="4">Phytase-like domain-containing protein</fullName>
    </recommendedName>
</protein>
<evidence type="ECO:0000256" key="1">
    <source>
        <dbReference type="SAM" id="SignalP"/>
    </source>
</evidence>
<dbReference type="Proteomes" id="UP000756921">
    <property type="component" value="Unassembled WGS sequence"/>
</dbReference>